<dbReference type="PANTHER" id="PTHR11606:SF39">
    <property type="entry name" value="GLUTAMATE_PHENYLALANINE_LEUCINE_VALINE_L-TRYPTOPHAN DEHYDROGENASE C-TERMINAL DOMAIN-CONTAINING PROTEIN"/>
    <property type="match status" value="1"/>
</dbReference>
<accession>A0A1E7F6J9</accession>
<dbReference type="InterPro" id="IPR036291">
    <property type="entry name" value="NAD(P)-bd_dom_sf"/>
</dbReference>
<dbReference type="GO" id="GO:0006538">
    <property type="term" value="P:L-glutamate catabolic process"/>
    <property type="evidence" value="ECO:0007669"/>
    <property type="project" value="TreeGrafter"/>
</dbReference>
<dbReference type="OrthoDB" id="184415at2759"/>
<name>A0A1E7F6J9_9STRA</name>
<dbReference type="GO" id="GO:0004352">
    <property type="term" value="F:glutamate dehydrogenase (NAD+) activity"/>
    <property type="evidence" value="ECO:0007669"/>
    <property type="project" value="TreeGrafter"/>
</dbReference>
<dbReference type="Proteomes" id="UP000095751">
    <property type="component" value="Unassembled WGS sequence"/>
</dbReference>
<proteinExistence type="inferred from homology"/>
<dbReference type="PANTHER" id="PTHR11606">
    <property type="entry name" value="GLUTAMATE DEHYDROGENASE"/>
    <property type="match status" value="1"/>
</dbReference>
<dbReference type="SUPFAM" id="SSF51735">
    <property type="entry name" value="NAD(P)-binding Rossmann-fold domains"/>
    <property type="match status" value="1"/>
</dbReference>
<evidence type="ECO:0000256" key="1">
    <source>
        <dbReference type="ARBA" id="ARBA00006382"/>
    </source>
</evidence>
<sequence>MNDRYALSLRLDPSIMGVGSEEDSTLPYGILFIHGRRFNGYHVRFRDIARGGLRLVAPTSSEQLALESSRQYDECYGLAFAQQLKNKDIPEGGSKAVCLIDTNDILNGTRDFVIRKSVKAMTDSILDLVVDTEDTRKTIVDYFGKPETIYFGPDENVIPEDINWIIKQAARRGYDTPAAFMSSKPKAGINHKEYGVTSEGVNVFLDVALKRVLGIDPKKESFTIKMTGGPDGDVAGNEIKILIREYGDNAKIVGIGDHSGCAEDPEGLDHDELLRLFHEELCISNFDPSQLSSDGILHTCDTEEGTKARNTMHNRLVCDVFLPCGGRPNTIDANNYKNFICEDGTPSSKLIVEGANLFVNAEARQKLYEDAGVMIVKDSSANKGGVIVSSYEICAAMLATEDEFFEHKEAIVGEVLAKLRGYAKLEAELLFTEADIYGEPLPEVSLIISNAINSATDALSVALDSLSSEDQDQLLPFFREHLPKTLADLGFDKVHDKVPEQYIKNAIASTLASKMVYKEGTRFINALPKDKLAETCLRYIHQEKEVAKLIETLENTEMSTEEKNRILELLQAGGARTALGLTDF</sequence>
<keyword evidence="5" id="KW-1185">Reference proteome</keyword>
<feature type="domain" description="Glutamate/phenylalanine/leucine/valine/L-tryptophan dehydrogenase C-terminal" evidence="3">
    <location>
        <begin position="188"/>
        <end position="438"/>
    </location>
</feature>
<dbReference type="KEGG" id="fcy:FRACYDRAFT_209960"/>
<reference evidence="4 5" key="1">
    <citation type="submission" date="2016-09" db="EMBL/GenBank/DDBJ databases">
        <title>Extensive genetic diversity and differential bi-allelic expression allows diatom success in the polar Southern Ocean.</title>
        <authorList>
            <consortium name="DOE Joint Genome Institute"/>
            <person name="Mock T."/>
            <person name="Otillar R.P."/>
            <person name="Strauss J."/>
            <person name="Dupont C."/>
            <person name="Frickenhaus S."/>
            <person name="Maumus F."/>
            <person name="Mcmullan M."/>
            <person name="Sanges R."/>
            <person name="Schmutz J."/>
            <person name="Toseland A."/>
            <person name="Valas R."/>
            <person name="Veluchamy A."/>
            <person name="Ward B.J."/>
            <person name="Allen A."/>
            <person name="Barry K."/>
            <person name="Falciatore A."/>
            <person name="Ferrante M."/>
            <person name="Fortunato A.E."/>
            <person name="Gloeckner G."/>
            <person name="Gruber A."/>
            <person name="Hipkin R."/>
            <person name="Janech M."/>
            <person name="Kroth P."/>
            <person name="Leese F."/>
            <person name="Lindquist E."/>
            <person name="Lyon B.R."/>
            <person name="Martin J."/>
            <person name="Mayer C."/>
            <person name="Parker M."/>
            <person name="Quesneville H."/>
            <person name="Raymond J."/>
            <person name="Uhlig C."/>
            <person name="Valentin K.U."/>
            <person name="Worden A.Z."/>
            <person name="Armbrust E.V."/>
            <person name="Bowler C."/>
            <person name="Green B."/>
            <person name="Moulton V."/>
            <person name="Van Oosterhout C."/>
            <person name="Grigoriev I."/>
        </authorList>
    </citation>
    <scope>NUCLEOTIDE SEQUENCE [LARGE SCALE GENOMIC DNA]</scope>
    <source>
        <strain evidence="4 5">CCMP1102</strain>
    </source>
</reference>
<organism evidence="4 5">
    <name type="scientific">Fragilariopsis cylindrus CCMP1102</name>
    <dbReference type="NCBI Taxonomy" id="635003"/>
    <lineage>
        <taxon>Eukaryota</taxon>
        <taxon>Sar</taxon>
        <taxon>Stramenopiles</taxon>
        <taxon>Ochrophyta</taxon>
        <taxon>Bacillariophyta</taxon>
        <taxon>Bacillariophyceae</taxon>
        <taxon>Bacillariophycidae</taxon>
        <taxon>Bacillariales</taxon>
        <taxon>Bacillariaceae</taxon>
        <taxon>Fragilariopsis</taxon>
    </lineage>
</organism>
<dbReference type="GO" id="GO:0005739">
    <property type="term" value="C:mitochondrion"/>
    <property type="evidence" value="ECO:0007669"/>
    <property type="project" value="TreeGrafter"/>
</dbReference>
<dbReference type="InterPro" id="IPR006096">
    <property type="entry name" value="Glu/Leu/Phe/Val/Trp_DH_C"/>
</dbReference>
<gene>
    <name evidence="4" type="ORF">FRACYDRAFT_209960</name>
</gene>
<dbReference type="SUPFAM" id="SSF53223">
    <property type="entry name" value="Aminoacid dehydrogenase-like, N-terminal domain"/>
    <property type="match status" value="1"/>
</dbReference>
<dbReference type="InterPro" id="IPR046346">
    <property type="entry name" value="Aminoacid_DH-like_N_sf"/>
</dbReference>
<evidence type="ECO:0000256" key="2">
    <source>
        <dbReference type="ARBA" id="ARBA00023002"/>
    </source>
</evidence>
<keyword evidence="2" id="KW-0560">Oxidoreductase</keyword>
<dbReference type="SMART" id="SM00839">
    <property type="entry name" value="ELFV_dehydrog"/>
    <property type="match status" value="1"/>
</dbReference>
<dbReference type="Pfam" id="PF00208">
    <property type="entry name" value="ELFV_dehydrog"/>
    <property type="match status" value="1"/>
</dbReference>
<dbReference type="AlphaFoldDB" id="A0A1E7F6J9"/>
<dbReference type="EMBL" id="KV784361">
    <property type="protein sequence ID" value="OEU13812.1"/>
    <property type="molecule type" value="Genomic_DNA"/>
</dbReference>
<evidence type="ECO:0000313" key="5">
    <source>
        <dbReference type="Proteomes" id="UP000095751"/>
    </source>
</evidence>
<protein>
    <submittedName>
        <fullName evidence="4">NAD(P)-binding protein</fullName>
    </submittedName>
</protein>
<dbReference type="InParanoid" id="A0A1E7F6J9"/>
<dbReference type="Gene3D" id="3.40.50.720">
    <property type="entry name" value="NAD(P)-binding Rossmann-like Domain"/>
    <property type="match status" value="1"/>
</dbReference>
<dbReference type="FunCoup" id="A0A1E7F6J9">
    <property type="interactions" value="16"/>
</dbReference>
<dbReference type="Gene3D" id="3.40.50.10860">
    <property type="entry name" value="Leucine Dehydrogenase, chain A, domain 1"/>
    <property type="match status" value="1"/>
</dbReference>
<comment type="similarity">
    <text evidence="1">Belongs to the Glu/Leu/Phe/Val dehydrogenases family.</text>
</comment>
<evidence type="ECO:0000313" key="4">
    <source>
        <dbReference type="EMBL" id="OEU13812.1"/>
    </source>
</evidence>
<evidence type="ECO:0000259" key="3">
    <source>
        <dbReference type="SMART" id="SM00839"/>
    </source>
</evidence>